<feature type="domain" description="Transglycosylase SLT" evidence="3">
    <location>
        <begin position="1028"/>
        <end position="1099"/>
    </location>
</feature>
<dbReference type="GeneID" id="75065322"/>
<evidence type="ECO:0000256" key="2">
    <source>
        <dbReference type="SAM" id="Phobius"/>
    </source>
</evidence>
<keyword evidence="2" id="KW-0812">Transmembrane</keyword>
<dbReference type="InterPro" id="IPR013491">
    <property type="entry name" value="Tape_meas_N"/>
</dbReference>
<keyword evidence="2" id="KW-0472">Membrane</keyword>
<dbReference type="Pfam" id="PF01464">
    <property type="entry name" value="SLT"/>
    <property type="match status" value="1"/>
</dbReference>
<protein>
    <submittedName>
        <fullName evidence="5">Uncharacterized protein</fullName>
    </submittedName>
</protein>
<dbReference type="Gene3D" id="1.10.530.10">
    <property type="match status" value="1"/>
</dbReference>
<feature type="compositionally biased region" description="Basic and acidic residues" evidence="1">
    <location>
        <begin position="217"/>
        <end position="230"/>
    </location>
</feature>
<dbReference type="OrthoDB" id="2137849at2"/>
<keyword evidence="2" id="KW-1133">Transmembrane helix</keyword>
<evidence type="ECO:0000259" key="4">
    <source>
        <dbReference type="Pfam" id="PF20155"/>
    </source>
</evidence>
<organism evidence="5 6">
    <name type="scientific">Oenococcus oeni AWRIB429</name>
    <dbReference type="NCBI Taxonomy" id="655225"/>
    <lineage>
        <taxon>Bacteria</taxon>
        <taxon>Bacillati</taxon>
        <taxon>Bacillota</taxon>
        <taxon>Bacilli</taxon>
        <taxon>Lactobacillales</taxon>
        <taxon>Lactobacillaceae</taxon>
        <taxon>Oenococcus</taxon>
    </lineage>
</organism>
<feature type="transmembrane region" description="Helical" evidence="2">
    <location>
        <begin position="666"/>
        <end position="684"/>
    </location>
</feature>
<gene>
    <name evidence="5" type="ORF">AWRIB429_1937</name>
</gene>
<dbReference type="SUPFAM" id="SSF53955">
    <property type="entry name" value="Lysozyme-like"/>
    <property type="match status" value="1"/>
</dbReference>
<dbReference type="AlphaFoldDB" id="D3LC57"/>
<dbReference type="CDD" id="cd13402">
    <property type="entry name" value="LT_TF-like"/>
    <property type="match status" value="1"/>
</dbReference>
<evidence type="ECO:0000313" key="6">
    <source>
        <dbReference type="Proteomes" id="UP000003075"/>
    </source>
</evidence>
<dbReference type="Gene3D" id="1.10.287.1490">
    <property type="match status" value="1"/>
</dbReference>
<evidence type="ECO:0000313" key="5">
    <source>
        <dbReference type="EMBL" id="EFD87504.1"/>
    </source>
</evidence>
<dbReference type="RefSeq" id="WP_002819735.1">
    <property type="nucleotide sequence ID" value="NZ_ACSE01000033.1"/>
</dbReference>
<sequence>MADISRDAANKVTLDTASAVQSIKSLRSEIASNTAAWKANEAILKQSGDSLKAAETRYDGLSGAVKKQQDVLSALKTAMDQEAQTTSKNSKEYQNLQTQYDRAQSKLVSLTSQQDKAKQSLDYQQSGIAKLNDEIKQSESVTNSFVERLKAEGDTAGATKAKISGLTDQSGKLKDLYSKQVDELNKLKSAEGDNSEAIRKQTIRVNETATKIAHATSEMKDLREQSDKRSNNNLLDGISSKLTTVSDKTEKASHLFSTIVGAHLVASGITNAFQAITNHIRDAIDTGLEYEQDQQKMGAVWLTLTGSSGSASAMVKTINDLSVKTGQATDTVNELEQGFYHLHSSKTESDEMTKSMLNMADAVGLNSQQIQSVTQDMVNGLSRGKANAGMLNQISQYFPMFRENLAKYENDVHHSSNITTADLTTMAKQGKISAQDIENVFNQLGSGKYDKAASNMLATMVGMSRTIKARVPALIGDIEKPLMTAENPIYGAISKWVSDKKVDTEFSKVGNSAEKGISTITKAFAKAFNIKSVPSALNGLMNGLAKGITSLSDNIAKHAGDIKQFFTAVKQGSSTSFKIFLQVLKDLLPVLKVVGSEIAKHPKLVAGFISSFIIANKTAKLFNGTIGLLGRTISGTMGMFVKKSADGVRSLTLLGSAVKFLFTNPFGIAITAIAALVAGFVILYKHNAKFRAFVNGIIKAAADLAKNVIKWFSDMFHDISSGLSSFGKTFSKIWNGITQPFRDAGHSAFKYVHDQFKLYTDLISNVFKLFKDVFTGNWKNLGKDVKNIWSGLWKDIKGIVKDAINGVIGIINDGIGAIDSVIHDFGGKKHAIGLIPKFAKGTQNGAPKGLAMVNDGAGQEAIIDKQQNVHILKGKNQLVNFEGGETVVPYEASKSMFGGLVSHFASGTGNWLSAVGSWFKDKWDALTTFIKDPLSAVGKVMTKAMSSTLGGASALVSSITPALGKGLVNGISDPIKKLFESLKSKHDDESSNPSGTSITRWTADVKRALKANGLSTSASMVSKVLRQIQTESGGNPTVTQHGYTDINTISGNLAKGLMQVIPTTFNAYAFAGHKNIFNGYDNLLAALAYAKNRYGSSLSYLGQGHGYANGGLISTHGLYEISENNRPEFVVPTDNPSRARDLLNQASQMSGNGSISATDNSKMESLLSQNNQLTGLVTNLLEAILGETKKNSEQKTSVNYRKINQALGQINLQTSRGL</sequence>
<dbReference type="Proteomes" id="UP000003075">
    <property type="component" value="Unassembled WGS sequence"/>
</dbReference>
<evidence type="ECO:0000256" key="1">
    <source>
        <dbReference type="SAM" id="MobiDB-lite"/>
    </source>
</evidence>
<feature type="region of interest" description="Disordered" evidence="1">
    <location>
        <begin position="216"/>
        <end position="236"/>
    </location>
</feature>
<comment type="caution">
    <text evidence="5">The sequence shown here is derived from an EMBL/GenBank/DDBJ whole genome shotgun (WGS) entry which is preliminary data.</text>
</comment>
<dbReference type="InterPro" id="IPR008258">
    <property type="entry name" value="Transglycosylase_SLT_dom_1"/>
</dbReference>
<feature type="domain" description="Tape measure protein N-terminal" evidence="4">
    <location>
        <begin position="292"/>
        <end position="480"/>
    </location>
</feature>
<reference evidence="5 6" key="1">
    <citation type="journal article" date="2010" name="Appl. Microbiol. Biotechnol.">
        <title>Genotypic diversity in Oenococcus oeni by high-density microarray comparative genome hybridization and whole genome sequencing.</title>
        <authorList>
            <person name="Borneman A.R."/>
            <person name="Bartowsky E.J."/>
            <person name="McCarthy J."/>
            <person name="Chambers P.J."/>
        </authorList>
    </citation>
    <scope>NUCLEOTIDE SEQUENCE [LARGE SCALE GENOMIC DNA]</scope>
    <source>
        <strain evidence="5 6">AWRIB429</strain>
    </source>
</reference>
<dbReference type="NCBIfam" id="TIGR02675">
    <property type="entry name" value="tape_meas_nterm"/>
    <property type="match status" value="1"/>
</dbReference>
<accession>D3LC57</accession>
<proteinExistence type="predicted"/>
<dbReference type="InterPro" id="IPR023346">
    <property type="entry name" value="Lysozyme-like_dom_sf"/>
</dbReference>
<dbReference type="EMBL" id="ACSE01000033">
    <property type="protein sequence ID" value="EFD87504.1"/>
    <property type="molecule type" value="Genomic_DNA"/>
</dbReference>
<name>D3LC57_OENOE</name>
<evidence type="ECO:0000259" key="3">
    <source>
        <dbReference type="Pfam" id="PF01464"/>
    </source>
</evidence>
<dbReference type="Pfam" id="PF20155">
    <property type="entry name" value="TMP_3"/>
    <property type="match status" value="1"/>
</dbReference>